<feature type="compositionally biased region" description="Acidic residues" evidence="6">
    <location>
        <begin position="374"/>
        <end position="387"/>
    </location>
</feature>
<organism evidence="9 10">
    <name type="scientific">Rhodocollybia butyracea</name>
    <dbReference type="NCBI Taxonomy" id="206335"/>
    <lineage>
        <taxon>Eukaryota</taxon>
        <taxon>Fungi</taxon>
        <taxon>Dikarya</taxon>
        <taxon>Basidiomycota</taxon>
        <taxon>Agaricomycotina</taxon>
        <taxon>Agaricomycetes</taxon>
        <taxon>Agaricomycetidae</taxon>
        <taxon>Agaricales</taxon>
        <taxon>Marasmiineae</taxon>
        <taxon>Omphalotaceae</taxon>
        <taxon>Rhodocollybia</taxon>
    </lineage>
</organism>
<feature type="compositionally biased region" description="Acidic residues" evidence="6">
    <location>
        <begin position="473"/>
        <end position="482"/>
    </location>
</feature>
<keyword evidence="10" id="KW-1185">Reference proteome</keyword>
<dbReference type="Pfam" id="PF00097">
    <property type="entry name" value="zf-C3HC4"/>
    <property type="match status" value="1"/>
</dbReference>
<feature type="region of interest" description="Disordered" evidence="6">
    <location>
        <begin position="336"/>
        <end position="422"/>
    </location>
</feature>
<dbReference type="PROSITE" id="PS00518">
    <property type="entry name" value="ZF_RING_1"/>
    <property type="match status" value="1"/>
</dbReference>
<dbReference type="GO" id="GO:0008270">
    <property type="term" value="F:zinc ion binding"/>
    <property type="evidence" value="ECO:0007669"/>
    <property type="project" value="UniProtKB-KW"/>
</dbReference>
<feature type="domain" description="C3H1-type" evidence="8">
    <location>
        <begin position="48"/>
        <end position="75"/>
    </location>
</feature>
<dbReference type="EMBL" id="JADNRY010000002">
    <property type="protein sequence ID" value="KAF9078074.1"/>
    <property type="molecule type" value="Genomic_DNA"/>
</dbReference>
<dbReference type="GO" id="GO:0000209">
    <property type="term" value="P:protein polyubiquitination"/>
    <property type="evidence" value="ECO:0007669"/>
    <property type="project" value="InterPro"/>
</dbReference>
<feature type="zinc finger region" description="C3H1-type" evidence="5">
    <location>
        <begin position="168"/>
        <end position="203"/>
    </location>
</feature>
<dbReference type="SUPFAM" id="SSF90229">
    <property type="entry name" value="CCCH zinc finger"/>
    <property type="match status" value="2"/>
</dbReference>
<protein>
    <recommendedName>
        <fullName evidence="11">RING-type E3 ubiquitin transferase</fullName>
    </recommendedName>
</protein>
<dbReference type="InterPro" id="IPR013083">
    <property type="entry name" value="Znf_RING/FYVE/PHD"/>
</dbReference>
<keyword evidence="4 5" id="KW-0862">Zinc</keyword>
<dbReference type="SUPFAM" id="SSF57850">
    <property type="entry name" value="RING/U-box"/>
    <property type="match status" value="1"/>
</dbReference>
<feature type="zinc finger region" description="C3H1-type" evidence="5">
    <location>
        <begin position="48"/>
        <end position="75"/>
    </location>
</feature>
<evidence type="ECO:0000256" key="4">
    <source>
        <dbReference type="ARBA" id="ARBA00022833"/>
    </source>
</evidence>
<dbReference type="InterPro" id="IPR017907">
    <property type="entry name" value="Znf_RING_CS"/>
</dbReference>
<dbReference type="GO" id="GO:0061630">
    <property type="term" value="F:ubiquitin protein ligase activity"/>
    <property type="evidence" value="ECO:0007669"/>
    <property type="project" value="InterPro"/>
</dbReference>
<dbReference type="PROSITE" id="PS50103">
    <property type="entry name" value="ZF_C3H1"/>
    <property type="match status" value="3"/>
</dbReference>
<dbReference type="PANTHER" id="PTHR11224:SF59">
    <property type="entry name" value="RING-TYPE E3 UBIQUITIN TRANSFERASE"/>
    <property type="match status" value="1"/>
</dbReference>
<feature type="zinc finger region" description="C3H1-type" evidence="5">
    <location>
        <begin position="7"/>
        <end position="35"/>
    </location>
</feature>
<evidence type="ECO:0000256" key="2">
    <source>
        <dbReference type="ARBA" id="ARBA00022723"/>
    </source>
</evidence>
<evidence type="ECO:0000313" key="9">
    <source>
        <dbReference type="EMBL" id="KAF9078074.1"/>
    </source>
</evidence>
<dbReference type="Pfam" id="PF00642">
    <property type="entry name" value="zf-CCCH"/>
    <property type="match status" value="1"/>
</dbReference>
<proteinExistence type="predicted"/>
<accession>A0A9P5Q469</accession>
<evidence type="ECO:0000256" key="1">
    <source>
        <dbReference type="ARBA" id="ARBA00022679"/>
    </source>
</evidence>
<reference evidence="9" key="1">
    <citation type="submission" date="2020-11" db="EMBL/GenBank/DDBJ databases">
        <authorList>
            <consortium name="DOE Joint Genome Institute"/>
            <person name="Ahrendt S."/>
            <person name="Riley R."/>
            <person name="Andreopoulos W."/>
            <person name="Labutti K."/>
            <person name="Pangilinan J."/>
            <person name="Ruiz-Duenas F.J."/>
            <person name="Barrasa J.M."/>
            <person name="Sanchez-Garcia M."/>
            <person name="Camarero S."/>
            <person name="Miyauchi S."/>
            <person name="Serrano A."/>
            <person name="Linde D."/>
            <person name="Babiker R."/>
            <person name="Drula E."/>
            <person name="Ayuso-Fernandez I."/>
            <person name="Pacheco R."/>
            <person name="Padilla G."/>
            <person name="Ferreira P."/>
            <person name="Barriuso J."/>
            <person name="Kellner H."/>
            <person name="Castanera R."/>
            <person name="Alfaro M."/>
            <person name="Ramirez L."/>
            <person name="Pisabarro A.G."/>
            <person name="Kuo A."/>
            <person name="Tritt A."/>
            <person name="Lipzen A."/>
            <person name="He G."/>
            <person name="Yan M."/>
            <person name="Ng V."/>
            <person name="Cullen D."/>
            <person name="Martin F."/>
            <person name="Rosso M.-N."/>
            <person name="Henrissat B."/>
            <person name="Hibbett D."/>
            <person name="Martinez A.T."/>
            <person name="Grigoriev I.V."/>
        </authorList>
    </citation>
    <scope>NUCLEOTIDE SEQUENCE</scope>
    <source>
        <strain evidence="9">AH 40177</strain>
    </source>
</reference>
<evidence type="ECO:0008006" key="11">
    <source>
        <dbReference type="Google" id="ProtNLM"/>
    </source>
</evidence>
<dbReference type="InterPro" id="IPR018957">
    <property type="entry name" value="Znf_C3HC4_RING-type"/>
</dbReference>
<dbReference type="Proteomes" id="UP000772434">
    <property type="component" value="Unassembled WGS sequence"/>
</dbReference>
<comment type="caution">
    <text evidence="9">The sequence shown here is derived from an EMBL/GenBank/DDBJ whole genome shotgun (WGS) entry which is preliminary data.</text>
</comment>
<gene>
    <name evidence="9" type="ORF">BDP27DRAFT_1441384</name>
</gene>
<dbReference type="PANTHER" id="PTHR11224">
    <property type="entry name" value="MAKORIN-RELATED"/>
    <property type="match status" value="1"/>
</dbReference>
<sequence>MDRPSTSKARGICKYYNTPRGCYAANHCKFLHGDPKLDQGTNSRLTPFDQAKTCRFFAKGFCKHGDKCWFLHIPPETGPQVDPVDETCAICLEKPSLYGLLTGCSHVFCIACLKQWRDPKLKTDLVYSGVHKKCPMCRSPSKYITPSSLFYKQDDPNKAKIVAAFKESMAKVPCRYFVKSKAKDKNKPFCQFGKDCFYQHLNDDGTPHILRDGIDASMRRASQYHEHRGMDDADDLLSDIMAGVSEGRVRNPFDVLGQFIQESNLNSFSTAFADLFQGLLVDNVPATPGLGPMSPVSRSRLAHVAAEGLPPTWSLDQPPSFDIRVSAPFVPDRVHVFPTSPDPSLPSAPTDHDTNHDDGYATDDSMPVLHSVSDSDESDDGWTDSELEAPNHNEPRSRSPTLFPSPPSPALSPEDDVSMTAPSTGRFPRVVFNSASGFSLQQSRSIYDPPNNEQFVRTTMEDDRNGELPSLEAVEDSSDEVLSDSKNPDDEELPPHATVDDSEEPCGTTLPPFTTDGRGRVIAASDDGSTGGERRSFLSRMFDVLF</sequence>
<feature type="domain" description="C3H1-type" evidence="8">
    <location>
        <begin position="168"/>
        <end position="203"/>
    </location>
</feature>
<evidence type="ECO:0000313" key="10">
    <source>
        <dbReference type="Proteomes" id="UP000772434"/>
    </source>
</evidence>
<feature type="domain" description="RING-type" evidence="7">
    <location>
        <begin position="88"/>
        <end position="138"/>
    </location>
</feature>
<feature type="region of interest" description="Disordered" evidence="6">
    <location>
        <begin position="472"/>
        <end position="534"/>
    </location>
</feature>
<evidence type="ECO:0000259" key="8">
    <source>
        <dbReference type="PROSITE" id="PS50103"/>
    </source>
</evidence>
<dbReference type="InterPro" id="IPR045072">
    <property type="entry name" value="MKRN-like"/>
</dbReference>
<keyword evidence="1" id="KW-0808">Transferase</keyword>
<evidence type="ECO:0000259" key="7">
    <source>
        <dbReference type="PROSITE" id="PS50089"/>
    </source>
</evidence>
<evidence type="ECO:0000256" key="5">
    <source>
        <dbReference type="PROSITE-ProRule" id="PRU00723"/>
    </source>
</evidence>
<name>A0A9P5Q469_9AGAR</name>
<evidence type="ECO:0000256" key="6">
    <source>
        <dbReference type="SAM" id="MobiDB-lite"/>
    </source>
</evidence>
<dbReference type="InterPro" id="IPR000571">
    <property type="entry name" value="Znf_CCCH"/>
</dbReference>
<dbReference type="SMART" id="SM00184">
    <property type="entry name" value="RING"/>
    <property type="match status" value="1"/>
</dbReference>
<keyword evidence="2 5" id="KW-0479">Metal-binding</keyword>
<evidence type="ECO:0000256" key="3">
    <source>
        <dbReference type="ARBA" id="ARBA00022771"/>
    </source>
</evidence>
<dbReference type="Gene3D" id="3.30.40.10">
    <property type="entry name" value="Zinc/RING finger domain, C3HC4 (zinc finger)"/>
    <property type="match status" value="1"/>
</dbReference>
<dbReference type="PROSITE" id="PS50089">
    <property type="entry name" value="ZF_RING_2"/>
    <property type="match status" value="1"/>
</dbReference>
<dbReference type="OrthoDB" id="250836at2759"/>
<feature type="compositionally biased region" description="Basic and acidic residues" evidence="6">
    <location>
        <begin position="350"/>
        <end position="359"/>
    </location>
</feature>
<dbReference type="SMART" id="SM00356">
    <property type="entry name" value="ZnF_C3H1"/>
    <property type="match status" value="3"/>
</dbReference>
<dbReference type="AlphaFoldDB" id="A0A9P5Q469"/>
<dbReference type="InterPro" id="IPR001841">
    <property type="entry name" value="Znf_RING"/>
</dbReference>
<feature type="domain" description="C3H1-type" evidence="8">
    <location>
        <begin position="7"/>
        <end position="35"/>
    </location>
</feature>
<keyword evidence="3 5" id="KW-0863">Zinc-finger</keyword>
<dbReference type="InterPro" id="IPR036855">
    <property type="entry name" value="Znf_CCCH_sf"/>
</dbReference>
<dbReference type="Gene3D" id="3.30.1370.210">
    <property type="match status" value="1"/>
</dbReference>